<dbReference type="InterPro" id="IPR023346">
    <property type="entry name" value="Lysozyme-like_dom_sf"/>
</dbReference>
<evidence type="ECO:0000259" key="1">
    <source>
        <dbReference type="Pfam" id="PF00182"/>
    </source>
</evidence>
<evidence type="ECO:0000313" key="2">
    <source>
        <dbReference type="EMBL" id="MDR6512965.1"/>
    </source>
</evidence>
<dbReference type="PANTHER" id="PTHR34408">
    <property type="entry name" value="FAMILY PROTEIN, PUTATIVE-RELATED"/>
    <property type="match status" value="1"/>
</dbReference>
<dbReference type="Pfam" id="PF00182">
    <property type="entry name" value="Glyco_hydro_19"/>
    <property type="match status" value="1"/>
</dbReference>
<dbReference type="EMBL" id="JAVDRD010000013">
    <property type="protein sequence ID" value="MDR6512965.1"/>
    <property type="molecule type" value="Genomic_DNA"/>
</dbReference>
<name>A0ABU1MRJ0_9SPHN</name>
<organism evidence="2 3">
    <name type="scientific">Novosphingobium capsulatum</name>
    <dbReference type="NCBI Taxonomy" id="13688"/>
    <lineage>
        <taxon>Bacteria</taxon>
        <taxon>Pseudomonadati</taxon>
        <taxon>Pseudomonadota</taxon>
        <taxon>Alphaproteobacteria</taxon>
        <taxon>Sphingomonadales</taxon>
        <taxon>Sphingomonadaceae</taxon>
        <taxon>Novosphingobium</taxon>
    </lineage>
</organism>
<accession>A0ABU1MRJ0</accession>
<dbReference type="PANTHER" id="PTHR34408:SF1">
    <property type="entry name" value="GLYCOSYL HYDROLASE FAMILY 19 DOMAIN-CONTAINING PROTEIN HI_1415"/>
    <property type="match status" value="1"/>
</dbReference>
<dbReference type="RefSeq" id="WP_309806348.1">
    <property type="nucleotide sequence ID" value="NZ_JAVDRD010000013.1"/>
</dbReference>
<dbReference type="SUPFAM" id="SSF53955">
    <property type="entry name" value="Lysozyme-like"/>
    <property type="match status" value="1"/>
</dbReference>
<gene>
    <name evidence="2" type="ORF">J2792_003853</name>
</gene>
<proteinExistence type="predicted"/>
<sequence length="204" mass="20985">MIDVTKLQTRLIAAGYDIGAADGVAGGRTMTALLAAVAGRPMAALRPLGSAAAIHLPAAGLMASAARLANFLGQAAHESGGFRALVEIWGPTLAQAGYQGRLDLGNTAPGDGFAYRGRGLFQITGRAVYRAMGTALGLPLEAQPDLAARPDIAVRTACAFWAARKLSDLADAGQDDAITHRINGGSNGIDSRRRLVARAKGLLL</sequence>
<evidence type="ECO:0000313" key="3">
    <source>
        <dbReference type="Proteomes" id="UP001184150"/>
    </source>
</evidence>
<dbReference type="InterPro" id="IPR052354">
    <property type="entry name" value="Cell_Wall_Dynamics_Protein"/>
</dbReference>
<dbReference type="InterPro" id="IPR000726">
    <property type="entry name" value="Glyco_hydro_19_cat"/>
</dbReference>
<feature type="domain" description="Glycoside hydrolase family 19 catalytic" evidence="1">
    <location>
        <begin position="65"/>
        <end position="164"/>
    </location>
</feature>
<reference evidence="2 3" key="1">
    <citation type="submission" date="2023-07" db="EMBL/GenBank/DDBJ databases">
        <title>Sorghum-associated microbial communities from plants grown in Nebraska, USA.</title>
        <authorList>
            <person name="Schachtman D."/>
        </authorList>
    </citation>
    <scope>NUCLEOTIDE SEQUENCE [LARGE SCALE GENOMIC DNA]</scope>
    <source>
        <strain evidence="2 3">DS1027</strain>
    </source>
</reference>
<comment type="caution">
    <text evidence="2">The sequence shown here is derived from an EMBL/GenBank/DDBJ whole genome shotgun (WGS) entry which is preliminary data.</text>
</comment>
<keyword evidence="3" id="KW-1185">Reference proteome</keyword>
<protein>
    <submittedName>
        <fullName evidence="2">Chitinase</fullName>
    </submittedName>
</protein>
<dbReference type="Proteomes" id="UP001184150">
    <property type="component" value="Unassembled WGS sequence"/>
</dbReference>
<dbReference type="Gene3D" id="1.10.530.10">
    <property type="match status" value="1"/>
</dbReference>